<accession>R0KQV3</accession>
<feature type="compositionally biased region" description="Basic and acidic residues" evidence="1">
    <location>
        <begin position="48"/>
        <end position="62"/>
    </location>
</feature>
<evidence type="ECO:0000256" key="1">
    <source>
        <dbReference type="SAM" id="MobiDB-lite"/>
    </source>
</evidence>
<evidence type="ECO:0000313" key="2">
    <source>
        <dbReference type="EMBL" id="EOA95638.1"/>
    </source>
</evidence>
<feature type="compositionally biased region" description="Acidic residues" evidence="1">
    <location>
        <begin position="14"/>
        <end position="47"/>
    </location>
</feature>
<protein>
    <submittedName>
        <fullName evidence="2">Uncharacterized protein</fullName>
    </submittedName>
</protein>
<proteinExistence type="predicted"/>
<dbReference type="Proteomes" id="UP000296049">
    <property type="component" value="Unassembled WGS sequence"/>
</dbReference>
<feature type="region of interest" description="Disordered" evidence="1">
    <location>
        <begin position="1"/>
        <end position="81"/>
    </location>
</feature>
<keyword evidence="3" id="KW-1185">Reference proteome</keyword>
<name>R0KQV3_ANAPL</name>
<evidence type="ECO:0000313" key="3">
    <source>
        <dbReference type="Proteomes" id="UP000296049"/>
    </source>
</evidence>
<dbReference type="AlphaFoldDB" id="R0KQV3"/>
<dbReference type="EMBL" id="KB744216">
    <property type="protein sequence ID" value="EOA95638.1"/>
    <property type="molecule type" value="Genomic_DNA"/>
</dbReference>
<reference evidence="3" key="1">
    <citation type="journal article" date="2013" name="Nat. Genet.">
        <title>The duck genome and transcriptome provide insight into an avian influenza virus reservoir species.</title>
        <authorList>
            <person name="Huang Y."/>
            <person name="Li Y."/>
            <person name="Burt D.W."/>
            <person name="Chen H."/>
            <person name="Zhang Y."/>
            <person name="Qian W."/>
            <person name="Kim H."/>
            <person name="Gan S."/>
            <person name="Zhao Y."/>
            <person name="Li J."/>
            <person name="Yi K."/>
            <person name="Feng H."/>
            <person name="Zhu P."/>
            <person name="Li B."/>
            <person name="Liu Q."/>
            <person name="Fairley S."/>
            <person name="Magor K.E."/>
            <person name="Du Z."/>
            <person name="Hu X."/>
            <person name="Goodman L."/>
            <person name="Tafer H."/>
            <person name="Vignal A."/>
            <person name="Lee T."/>
            <person name="Kim K.W."/>
            <person name="Sheng Z."/>
            <person name="An Y."/>
            <person name="Searle S."/>
            <person name="Herrero J."/>
            <person name="Groenen M.A."/>
            <person name="Crooijmans R.P."/>
            <person name="Faraut T."/>
            <person name="Cai Q."/>
            <person name="Webster R.G."/>
            <person name="Aldridge J.R."/>
            <person name="Warren W.C."/>
            <person name="Bartschat S."/>
            <person name="Kehr S."/>
            <person name="Marz M."/>
            <person name="Stadler P.F."/>
            <person name="Smith J."/>
            <person name="Kraus R.H."/>
            <person name="Zhao Y."/>
            <person name="Ren L."/>
            <person name="Fei J."/>
            <person name="Morisson M."/>
            <person name="Kaiser P."/>
            <person name="Griffin D.K."/>
            <person name="Rao M."/>
            <person name="Pitel F."/>
            <person name="Wang J."/>
            <person name="Li N."/>
        </authorList>
    </citation>
    <scope>NUCLEOTIDE SEQUENCE [LARGE SCALE GENOMIC DNA]</scope>
</reference>
<sequence length="148" mass="16236">MGGGGGCLSFVVVGEEDSAGAELEDEGQKEEDEGDDEEDEDVDEDKDKEEWPRGQGDIREQPLRGGIQGPEAPGGLAGHETQEGEHELMIFGRLKFAYVLLQTLSHFPEEAAYDVALVIRGAGAERRALPQQNHLLQRFLQQAADWMS</sequence>
<organism evidence="2 3">
    <name type="scientific">Anas platyrhynchos</name>
    <name type="common">Mallard</name>
    <name type="synonym">Anas boschas</name>
    <dbReference type="NCBI Taxonomy" id="8839"/>
    <lineage>
        <taxon>Eukaryota</taxon>
        <taxon>Metazoa</taxon>
        <taxon>Chordata</taxon>
        <taxon>Craniata</taxon>
        <taxon>Vertebrata</taxon>
        <taxon>Euteleostomi</taxon>
        <taxon>Archelosauria</taxon>
        <taxon>Archosauria</taxon>
        <taxon>Dinosauria</taxon>
        <taxon>Saurischia</taxon>
        <taxon>Theropoda</taxon>
        <taxon>Coelurosauria</taxon>
        <taxon>Aves</taxon>
        <taxon>Neognathae</taxon>
        <taxon>Galloanserae</taxon>
        <taxon>Anseriformes</taxon>
        <taxon>Anatidae</taxon>
        <taxon>Anatinae</taxon>
        <taxon>Anas</taxon>
    </lineage>
</organism>
<gene>
    <name evidence="2" type="ORF">Anapl_13115</name>
</gene>